<evidence type="ECO:0000256" key="1">
    <source>
        <dbReference type="SAM" id="MobiDB-lite"/>
    </source>
</evidence>
<dbReference type="Pfam" id="PF01381">
    <property type="entry name" value="HTH_3"/>
    <property type="match status" value="1"/>
</dbReference>
<sequence>MAKKPVQGRPLDGEPELADLGSTLQDTTDSLIGAPGTPQRNEYEDLLQRKIVSAKLREYRKLHDLTQEELGERLGVLKNQIAKLERDSSNIRLGTLFKVFRALGVGVKLQFEAPPIPPSKLAKLAVFALLFFSTYSNPSPAAAAGLVCFLV</sequence>
<protein>
    <submittedName>
        <fullName evidence="3">DNA-binding transcriptional regulator, XRE-family HTH domain</fullName>
    </submittedName>
</protein>
<feature type="region of interest" description="Disordered" evidence="1">
    <location>
        <begin position="1"/>
        <end position="39"/>
    </location>
</feature>
<dbReference type="Gene3D" id="1.10.260.40">
    <property type="entry name" value="lambda repressor-like DNA-binding domains"/>
    <property type="match status" value="1"/>
</dbReference>
<dbReference type="PROSITE" id="PS50943">
    <property type="entry name" value="HTH_CROC1"/>
    <property type="match status" value="1"/>
</dbReference>
<keyword evidence="3" id="KW-0238">DNA-binding</keyword>
<evidence type="ECO:0000313" key="4">
    <source>
        <dbReference type="Proteomes" id="UP000199029"/>
    </source>
</evidence>
<gene>
    <name evidence="3" type="ORF">SAMN04515668_2533</name>
</gene>
<dbReference type="STRING" id="1227077.SAMN04515668_2533"/>
<dbReference type="RefSeq" id="WP_092673515.1">
    <property type="nucleotide sequence ID" value="NZ_FOXS01000003.1"/>
</dbReference>
<reference evidence="4" key="1">
    <citation type="submission" date="2016-10" db="EMBL/GenBank/DDBJ databases">
        <authorList>
            <person name="Varghese N."/>
            <person name="Submissions S."/>
        </authorList>
    </citation>
    <scope>NUCLEOTIDE SEQUENCE [LARGE SCALE GENOMIC DNA]</scope>
    <source>
        <strain evidence="4">OR362-8,ATCC BAA-1266,JCM 13504</strain>
    </source>
</reference>
<dbReference type="AlphaFoldDB" id="A0A1I5YY22"/>
<dbReference type="InterPro" id="IPR010982">
    <property type="entry name" value="Lambda_DNA-bd_dom_sf"/>
</dbReference>
<dbReference type="SMART" id="SM00530">
    <property type="entry name" value="HTH_XRE"/>
    <property type="match status" value="1"/>
</dbReference>
<dbReference type="CDD" id="cd00093">
    <property type="entry name" value="HTH_XRE"/>
    <property type="match status" value="1"/>
</dbReference>
<dbReference type="Proteomes" id="UP000199029">
    <property type="component" value="Unassembled WGS sequence"/>
</dbReference>
<evidence type="ECO:0000313" key="3">
    <source>
        <dbReference type="EMBL" id="SFQ49138.1"/>
    </source>
</evidence>
<dbReference type="InterPro" id="IPR001387">
    <property type="entry name" value="Cro/C1-type_HTH"/>
</dbReference>
<dbReference type="EMBL" id="FOXS01000003">
    <property type="protein sequence ID" value="SFQ49138.1"/>
    <property type="molecule type" value="Genomic_DNA"/>
</dbReference>
<dbReference type="SUPFAM" id="SSF47413">
    <property type="entry name" value="lambda repressor-like DNA-binding domains"/>
    <property type="match status" value="1"/>
</dbReference>
<proteinExistence type="predicted"/>
<name>A0A1I5YY22_HYMAR</name>
<accession>A0A1I5YY22</accession>
<keyword evidence="4" id="KW-1185">Reference proteome</keyword>
<dbReference type="GO" id="GO:0003677">
    <property type="term" value="F:DNA binding"/>
    <property type="evidence" value="ECO:0007669"/>
    <property type="project" value="UniProtKB-KW"/>
</dbReference>
<organism evidence="3 4">
    <name type="scientific">Hymenobacter arizonensis</name>
    <name type="common">Siccationidurans arizonensis</name>
    <dbReference type="NCBI Taxonomy" id="1227077"/>
    <lineage>
        <taxon>Bacteria</taxon>
        <taxon>Pseudomonadati</taxon>
        <taxon>Bacteroidota</taxon>
        <taxon>Cytophagia</taxon>
        <taxon>Cytophagales</taxon>
        <taxon>Hymenobacteraceae</taxon>
        <taxon>Hymenobacter</taxon>
    </lineage>
</organism>
<evidence type="ECO:0000259" key="2">
    <source>
        <dbReference type="PROSITE" id="PS50943"/>
    </source>
</evidence>
<dbReference type="OrthoDB" id="1041855at2"/>
<feature type="domain" description="HTH cro/C1-type" evidence="2">
    <location>
        <begin position="56"/>
        <end position="116"/>
    </location>
</feature>